<sequence length="125" mass="12880">MRFVVGGQIEKGAIAEGIRRLAGDKATSITIMNDIEAAMAVKNGEADYYLGACNTGGGGALAIAIALIGLNQCATISMPGKILSDDEIIAHVKAGKKAFGFTGQDIDMVLPVIINTIISQTAISQ</sequence>
<name>A0ABU4S7I6_9GAMM</name>
<comment type="caution">
    <text evidence="1">The sequence shown here is derived from an EMBL/GenBank/DDBJ whole genome shotgun (WGS) entry which is preliminary data.</text>
</comment>
<gene>
    <name evidence="1" type="ORF">FE392_01980</name>
</gene>
<reference evidence="2" key="1">
    <citation type="journal article" date="2024" name="Toxins">
        <title>Genome Sequence Analysis of Native Xenorhabdus Strains Isolated from Entomopathogenic Nematodes in Argentina.</title>
        <authorList>
            <person name="Palma L."/>
            <person name="Frizzo L."/>
            <person name="Kaiser S."/>
            <person name="Berry C."/>
            <person name="Caballero P."/>
            <person name="Bode H.B."/>
            <person name="Del Valle E.E."/>
        </authorList>
    </citation>
    <scope>NUCLEOTIDE SEQUENCE [LARGE SCALE GENOMIC DNA]</scope>
    <source>
        <strain evidence="2">12</strain>
    </source>
</reference>
<dbReference type="Proteomes" id="UP001271890">
    <property type="component" value="Unassembled WGS sequence"/>
</dbReference>
<proteinExistence type="predicted"/>
<accession>A0ABU4S7I6</accession>
<evidence type="ECO:0000313" key="1">
    <source>
        <dbReference type="EMBL" id="MDX7986106.1"/>
    </source>
</evidence>
<protein>
    <submittedName>
        <fullName evidence="1">DUF2620 domain-containing protein</fullName>
    </submittedName>
</protein>
<keyword evidence="2" id="KW-1185">Reference proteome</keyword>
<dbReference type="InterPro" id="IPR021238">
    <property type="entry name" value="DUF2620"/>
</dbReference>
<dbReference type="Pfam" id="PF10941">
    <property type="entry name" value="DUF2620"/>
    <property type="match status" value="1"/>
</dbReference>
<evidence type="ECO:0000313" key="2">
    <source>
        <dbReference type="Proteomes" id="UP001271890"/>
    </source>
</evidence>
<dbReference type="RefSeq" id="WP_319928715.1">
    <property type="nucleotide sequence ID" value="NZ_VCDN01000011.1"/>
</dbReference>
<organism evidence="1 2">
    <name type="scientific">Xenorhabdus santafensis</name>
    <dbReference type="NCBI Taxonomy" id="2582833"/>
    <lineage>
        <taxon>Bacteria</taxon>
        <taxon>Pseudomonadati</taxon>
        <taxon>Pseudomonadota</taxon>
        <taxon>Gammaproteobacteria</taxon>
        <taxon>Enterobacterales</taxon>
        <taxon>Morganellaceae</taxon>
        <taxon>Xenorhabdus</taxon>
    </lineage>
</organism>
<dbReference type="EMBL" id="VCDN01000011">
    <property type="protein sequence ID" value="MDX7986106.1"/>
    <property type="molecule type" value="Genomic_DNA"/>
</dbReference>